<accession>A0A926S8J0</accession>
<dbReference type="InterPro" id="IPR051200">
    <property type="entry name" value="Host-pathogen_enzymatic-act"/>
</dbReference>
<name>A0A926S8J0_9HYPH</name>
<feature type="signal peptide" evidence="2">
    <location>
        <begin position="1"/>
        <end position="24"/>
    </location>
</feature>
<dbReference type="PANTHER" id="PTHR47197:SF3">
    <property type="entry name" value="DIHYDRO-HEME D1 DEHYDROGENASE"/>
    <property type="match status" value="1"/>
</dbReference>
<sequence length="352" mass="37210">MNRYTRIIVQTLAVTSFAFGTARAATVFIPEGSAGAVVVVDAQTDKIVNRLSELPDVHGLGGSDGNRYLVAGSFSEHPADEMPEVARPANVSESEHAKHHGAGARQKSPDGAISILTILDASTGNSVRRLEVPGAVHHVSVSPDGRYAVATHPNGDGVSIIDLKTLTVVGFVPTGSLPNYAVFSPDSSRAYVTNSGDGTISEIMVEHQMVRRTLPAGDSPEHIVMNEDGTALYVANVDAGTVSELAVESGNIRRSFEIGGLLHGLDITEDGQTLFVSGNGEDKLSAVDLPSGNIRSVPIGPAPYHLTVIDGTDKLYVSSRDEPLVWVVDRRNLTMLGTIPIEGEGHQMVVLH</sequence>
<dbReference type="Proteomes" id="UP000598467">
    <property type="component" value="Unassembled WGS sequence"/>
</dbReference>
<evidence type="ECO:0000313" key="4">
    <source>
        <dbReference type="Proteomes" id="UP000598467"/>
    </source>
</evidence>
<dbReference type="InterPro" id="IPR019405">
    <property type="entry name" value="Lactonase_7-beta_prop"/>
</dbReference>
<dbReference type="EMBL" id="JABFCZ010000026">
    <property type="protein sequence ID" value="MBD1548782.1"/>
    <property type="molecule type" value="Genomic_DNA"/>
</dbReference>
<dbReference type="Pfam" id="PF10282">
    <property type="entry name" value="Lactonase"/>
    <property type="match status" value="1"/>
</dbReference>
<evidence type="ECO:0000256" key="2">
    <source>
        <dbReference type="SAM" id="SignalP"/>
    </source>
</evidence>
<dbReference type="SUPFAM" id="SSF51004">
    <property type="entry name" value="C-terminal (heme d1) domain of cytochrome cd1-nitrite reductase"/>
    <property type="match status" value="1"/>
</dbReference>
<dbReference type="InterPro" id="IPR015943">
    <property type="entry name" value="WD40/YVTN_repeat-like_dom_sf"/>
</dbReference>
<proteinExistence type="predicted"/>
<protein>
    <submittedName>
        <fullName evidence="3">YncE family protein</fullName>
    </submittedName>
</protein>
<dbReference type="PANTHER" id="PTHR47197">
    <property type="entry name" value="PROTEIN NIRF"/>
    <property type="match status" value="1"/>
</dbReference>
<dbReference type="Gene3D" id="2.130.10.10">
    <property type="entry name" value="YVTN repeat-like/Quinoprotein amine dehydrogenase"/>
    <property type="match status" value="2"/>
</dbReference>
<comment type="caution">
    <text evidence="3">The sequence shown here is derived from an EMBL/GenBank/DDBJ whole genome shotgun (WGS) entry which is preliminary data.</text>
</comment>
<feature type="region of interest" description="Disordered" evidence="1">
    <location>
        <begin position="87"/>
        <end position="108"/>
    </location>
</feature>
<feature type="chain" id="PRO_5036988432" evidence="2">
    <location>
        <begin position="25"/>
        <end position="352"/>
    </location>
</feature>
<dbReference type="InterPro" id="IPR011048">
    <property type="entry name" value="Haem_d1_sf"/>
</dbReference>
<gene>
    <name evidence="3" type="ORF">HK439_21170</name>
</gene>
<dbReference type="RefSeq" id="WP_190293472.1">
    <property type="nucleotide sequence ID" value="NZ_JABFCZ010000026.1"/>
</dbReference>
<evidence type="ECO:0000256" key="1">
    <source>
        <dbReference type="SAM" id="MobiDB-lite"/>
    </source>
</evidence>
<evidence type="ECO:0000313" key="3">
    <source>
        <dbReference type="EMBL" id="MBD1548782.1"/>
    </source>
</evidence>
<dbReference type="AlphaFoldDB" id="A0A926S8J0"/>
<organism evidence="3 4">
    <name type="scientific">Roseibium aggregatum</name>
    <dbReference type="NCBI Taxonomy" id="187304"/>
    <lineage>
        <taxon>Bacteria</taxon>
        <taxon>Pseudomonadati</taxon>
        <taxon>Pseudomonadota</taxon>
        <taxon>Alphaproteobacteria</taxon>
        <taxon>Hyphomicrobiales</taxon>
        <taxon>Stappiaceae</taxon>
        <taxon>Roseibium</taxon>
    </lineage>
</organism>
<reference evidence="3" key="1">
    <citation type="submission" date="2020-05" db="EMBL/GenBank/DDBJ databases">
        <title>Identification of trans-AT polyketide cluster in two marine bacteria, producers of a novel glutaramide-containing polyketide sesbanimide D and analogs.</title>
        <authorList>
            <person name="Kacar D."/>
            <person name="Rodriguez P."/>
            <person name="Canedo L."/>
            <person name="Gonzalez E."/>
            <person name="Galan B."/>
            <person name="De La Calle F."/>
            <person name="Garcia J.L."/>
        </authorList>
    </citation>
    <scope>NUCLEOTIDE SEQUENCE</scope>
    <source>
        <strain evidence="3">PHM038</strain>
    </source>
</reference>
<keyword evidence="2" id="KW-0732">Signal</keyword>